<protein>
    <submittedName>
        <fullName evidence="1">Uncharacterized protein</fullName>
    </submittedName>
</protein>
<accession>A0A3P7M1D2</accession>
<dbReference type="EMBL" id="UYRU01053076">
    <property type="protein sequence ID" value="VDN12121.1"/>
    <property type="molecule type" value="Genomic_DNA"/>
</dbReference>
<evidence type="ECO:0000313" key="2">
    <source>
        <dbReference type="Proteomes" id="UP000281553"/>
    </source>
</evidence>
<organism evidence="1 2">
    <name type="scientific">Dibothriocephalus latus</name>
    <name type="common">Fish tapeworm</name>
    <name type="synonym">Diphyllobothrium latum</name>
    <dbReference type="NCBI Taxonomy" id="60516"/>
    <lineage>
        <taxon>Eukaryota</taxon>
        <taxon>Metazoa</taxon>
        <taxon>Spiralia</taxon>
        <taxon>Lophotrochozoa</taxon>
        <taxon>Platyhelminthes</taxon>
        <taxon>Cestoda</taxon>
        <taxon>Eucestoda</taxon>
        <taxon>Diphyllobothriidea</taxon>
        <taxon>Diphyllobothriidae</taxon>
        <taxon>Dibothriocephalus</taxon>
    </lineage>
</organism>
<evidence type="ECO:0000313" key="1">
    <source>
        <dbReference type="EMBL" id="VDN12121.1"/>
    </source>
</evidence>
<dbReference type="AlphaFoldDB" id="A0A3P7M1D2"/>
<name>A0A3P7M1D2_DIBLA</name>
<sequence>MRGAGLQTHLVENKWSDMQATYETLNHGFSGVIIGILEDLRKEIVQRVALLDFVRLLGQLVPVTGVFV</sequence>
<proteinExistence type="predicted"/>
<dbReference type="Proteomes" id="UP000281553">
    <property type="component" value="Unassembled WGS sequence"/>
</dbReference>
<gene>
    <name evidence="1" type="ORF">DILT_LOCUS7952</name>
</gene>
<reference evidence="1 2" key="1">
    <citation type="submission" date="2018-11" db="EMBL/GenBank/DDBJ databases">
        <authorList>
            <consortium name="Pathogen Informatics"/>
        </authorList>
    </citation>
    <scope>NUCLEOTIDE SEQUENCE [LARGE SCALE GENOMIC DNA]</scope>
</reference>
<keyword evidence="2" id="KW-1185">Reference proteome</keyword>